<feature type="transmembrane region" description="Helical" evidence="5">
    <location>
        <begin position="65"/>
        <end position="86"/>
    </location>
</feature>
<dbReference type="GO" id="GO:0005886">
    <property type="term" value="C:plasma membrane"/>
    <property type="evidence" value="ECO:0007669"/>
    <property type="project" value="TreeGrafter"/>
</dbReference>
<feature type="transmembrane region" description="Helical" evidence="5">
    <location>
        <begin position="145"/>
        <end position="169"/>
    </location>
</feature>
<dbReference type="PANTHER" id="PTHR23112:SF0">
    <property type="entry name" value="TRANSMEMBRANE PROTEIN 116"/>
    <property type="match status" value="1"/>
</dbReference>
<evidence type="ECO:0000313" key="8">
    <source>
        <dbReference type="Proteomes" id="UP000247702"/>
    </source>
</evidence>
<feature type="transmembrane region" description="Helical" evidence="5">
    <location>
        <begin position="313"/>
        <end position="335"/>
    </location>
</feature>
<dbReference type="GO" id="GO:0004930">
    <property type="term" value="F:G protein-coupled receptor activity"/>
    <property type="evidence" value="ECO:0007669"/>
    <property type="project" value="InterPro"/>
</dbReference>
<gene>
    <name evidence="7" type="ORF">RclHR1_04320009</name>
</gene>
<dbReference type="GO" id="GO:0007189">
    <property type="term" value="P:adenylate cyclase-activating G protein-coupled receptor signaling pathway"/>
    <property type="evidence" value="ECO:0007669"/>
    <property type="project" value="TreeGrafter"/>
</dbReference>
<evidence type="ECO:0000256" key="3">
    <source>
        <dbReference type="ARBA" id="ARBA00022989"/>
    </source>
</evidence>
<feature type="domain" description="G-protein coupled receptors family 1 profile" evidence="6">
    <location>
        <begin position="80"/>
        <end position="333"/>
    </location>
</feature>
<evidence type="ECO:0000256" key="1">
    <source>
        <dbReference type="ARBA" id="ARBA00004141"/>
    </source>
</evidence>
<dbReference type="PANTHER" id="PTHR23112">
    <property type="entry name" value="G PROTEIN-COUPLED RECEPTOR 157-RELATED"/>
    <property type="match status" value="1"/>
</dbReference>
<evidence type="ECO:0000256" key="5">
    <source>
        <dbReference type="SAM" id="Phobius"/>
    </source>
</evidence>
<feature type="transmembrane region" description="Helical" evidence="5">
    <location>
        <begin position="281"/>
        <end position="301"/>
    </location>
</feature>
<proteinExistence type="predicted"/>
<dbReference type="InterPro" id="IPR000276">
    <property type="entry name" value="GPCR_Rhodpsn"/>
</dbReference>
<dbReference type="InterPro" id="IPR017452">
    <property type="entry name" value="GPCR_Rhodpsn_7TM"/>
</dbReference>
<dbReference type="SUPFAM" id="SSF81321">
    <property type="entry name" value="Family A G protein-coupled receptor-like"/>
    <property type="match status" value="1"/>
</dbReference>
<dbReference type="EMBL" id="BEXD01003691">
    <property type="protein sequence ID" value="GBC01768.1"/>
    <property type="molecule type" value="Genomic_DNA"/>
</dbReference>
<evidence type="ECO:0000256" key="2">
    <source>
        <dbReference type="ARBA" id="ARBA00022692"/>
    </source>
</evidence>
<dbReference type="PROSITE" id="PS50262">
    <property type="entry name" value="G_PROTEIN_RECEP_F1_2"/>
    <property type="match status" value="1"/>
</dbReference>
<keyword evidence="4 5" id="KW-0472">Membrane</keyword>
<name>A0A2Z6RGC6_9GLOM</name>
<comment type="subcellular location">
    <subcellularLocation>
        <location evidence="1">Membrane</location>
        <topology evidence="1">Multi-pass membrane protein</topology>
    </subcellularLocation>
</comment>
<keyword evidence="3 5" id="KW-1133">Transmembrane helix</keyword>
<organism evidence="7 8">
    <name type="scientific">Rhizophagus clarus</name>
    <dbReference type="NCBI Taxonomy" id="94130"/>
    <lineage>
        <taxon>Eukaryota</taxon>
        <taxon>Fungi</taxon>
        <taxon>Fungi incertae sedis</taxon>
        <taxon>Mucoromycota</taxon>
        <taxon>Glomeromycotina</taxon>
        <taxon>Glomeromycetes</taxon>
        <taxon>Glomerales</taxon>
        <taxon>Glomeraceae</taxon>
        <taxon>Rhizophagus</taxon>
    </lineage>
</organism>
<feature type="transmembrane region" description="Helical" evidence="5">
    <location>
        <begin position="219"/>
        <end position="244"/>
    </location>
</feature>
<protein>
    <recommendedName>
        <fullName evidence="6">G-protein coupled receptors family 1 profile domain-containing protein</fullName>
    </recommendedName>
</protein>
<dbReference type="Gene3D" id="1.20.1070.10">
    <property type="entry name" value="Rhodopsin 7-helix transmembrane proteins"/>
    <property type="match status" value="1"/>
</dbReference>
<comment type="caution">
    <text evidence="7">The sequence shown here is derived from an EMBL/GenBank/DDBJ whole genome shotgun (WGS) entry which is preliminary data.</text>
</comment>
<evidence type="ECO:0000259" key="6">
    <source>
        <dbReference type="PROSITE" id="PS50262"/>
    </source>
</evidence>
<evidence type="ECO:0000256" key="4">
    <source>
        <dbReference type="ARBA" id="ARBA00023136"/>
    </source>
</evidence>
<feature type="transmembrane region" description="Helical" evidence="5">
    <location>
        <begin position="181"/>
        <end position="199"/>
    </location>
</feature>
<dbReference type="AlphaFoldDB" id="A0A2Z6RGC6"/>
<dbReference type="Proteomes" id="UP000247702">
    <property type="component" value="Unassembled WGS sequence"/>
</dbReference>
<reference evidence="7 8" key="1">
    <citation type="submission" date="2017-11" db="EMBL/GenBank/DDBJ databases">
        <title>The genome of Rhizophagus clarus HR1 reveals common genetic basis of auxotrophy among arbuscular mycorrhizal fungi.</title>
        <authorList>
            <person name="Kobayashi Y."/>
        </authorList>
    </citation>
    <scope>NUCLEOTIDE SEQUENCE [LARGE SCALE GENOMIC DNA]</scope>
    <source>
        <strain evidence="7 8">HR1</strain>
    </source>
</reference>
<evidence type="ECO:0000313" key="7">
    <source>
        <dbReference type="EMBL" id="GBC01768.1"/>
    </source>
</evidence>
<accession>A0A2Z6RGC6</accession>
<keyword evidence="2 5" id="KW-0812">Transmembrane</keyword>
<sequence>MVFRIKRNRSRFRIALPNQVKSNDGYSVFPLIHFDNECYKSSQNTLNNTQNYRLNNPDNIYQFHIVMYVSVTMSILGWCGCIYVFYRTYEQWKLNDKKLKMIHKLPFYTACSDFLIDTNYFINVIHTAIYAEVWGQPVCNIISGFHWLFLMINLSLYGVIAVTTYLRICHEIYFYRGKYDYKLWLIVITTAITFELINMNNYGPRKYWCIGKPGQKVSFILLFILITLILIIICYCYFMILYTIKSQNSIRDIITNRTSDSKTEEIENMNKLKRAEFERRAAWKIISYILLFILQWLPVQINIITRWISIRATWSYVLGVLVTFGGFGNAIIYICNEGWFPREYEIEADISLKTQDTSNFGIIIDDNNNDTVLRQNV</sequence>
<dbReference type="Pfam" id="PF00001">
    <property type="entry name" value="7tm_1"/>
    <property type="match status" value="1"/>
</dbReference>
<keyword evidence="8" id="KW-1185">Reference proteome</keyword>